<name>A0A0F4NMH2_9VIBR</name>
<dbReference type="RefSeq" id="WP_045955538.1">
    <property type="nucleotide sequence ID" value="NZ_JXXV01000016.1"/>
</dbReference>
<evidence type="ECO:0000313" key="1">
    <source>
        <dbReference type="EMBL" id="KJY83301.1"/>
    </source>
</evidence>
<dbReference type="EMBL" id="JXXV01000016">
    <property type="protein sequence ID" value="KJY83301.1"/>
    <property type="molecule type" value="Genomic_DNA"/>
</dbReference>
<dbReference type="Proteomes" id="UP000033673">
    <property type="component" value="Unassembled WGS sequence"/>
</dbReference>
<reference evidence="1 2" key="1">
    <citation type="journal article" date="2015" name="BMC Genomics">
        <title>Genome mining reveals unlocked bioactive potential of marine Gram-negative bacteria.</title>
        <authorList>
            <person name="Machado H."/>
            <person name="Sonnenschein E.C."/>
            <person name="Melchiorsen J."/>
            <person name="Gram L."/>
        </authorList>
    </citation>
    <scope>NUCLEOTIDE SEQUENCE [LARGE SCALE GENOMIC DNA]</scope>
    <source>
        <strain evidence="1 2">S2757</strain>
    </source>
</reference>
<evidence type="ECO:0008006" key="3">
    <source>
        <dbReference type="Google" id="ProtNLM"/>
    </source>
</evidence>
<proteinExistence type="predicted"/>
<evidence type="ECO:0000313" key="2">
    <source>
        <dbReference type="Proteomes" id="UP000033673"/>
    </source>
</evidence>
<keyword evidence="2" id="KW-1185">Reference proteome</keyword>
<sequence length="115" mass="12760">MTQPIKPCPHCGAQPSFGQCGETSHWIECWECDGNTYLSHEDAKEAWNTRSSEAFIRAEISKLEADERLHQPRANVFVNAPLAMVQVTIEGTLNGLYTALGELCPSDRYFGGNQS</sequence>
<accession>A0A0F4NMH2</accession>
<dbReference type="PATRIC" id="fig|579748.3.peg.2037"/>
<dbReference type="AlphaFoldDB" id="A0A0F4NMH2"/>
<comment type="caution">
    <text evidence="1">The sequence shown here is derived from an EMBL/GenBank/DDBJ whole genome shotgun (WGS) entry which is preliminary data.</text>
</comment>
<dbReference type="OrthoDB" id="6631093at2"/>
<dbReference type="STRING" id="579748.TW81_09910"/>
<organism evidence="1 2">
    <name type="scientific">Vibrio galatheae</name>
    <dbReference type="NCBI Taxonomy" id="579748"/>
    <lineage>
        <taxon>Bacteria</taxon>
        <taxon>Pseudomonadati</taxon>
        <taxon>Pseudomonadota</taxon>
        <taxon>Gammaproteobacteria</taxon>
        <taxon>Vibrionales</taxon>
        <taxon>Vibrionaceae</taxon>
        <taxon>Vibrio</taxon>
    </lineage>
</organism>
<protein>
    <recommendedName>
        <fullName evidence="3">Restriction alleviation protein, Lar family</fullName>
    </recommendedName>
</protein>
<gene>
    <name evidence="1" type="ORF">TW81_09910</name>
</gene>